<gene>
    <name evidence="3" type="ORF">C8N47_104155</name>
</gene>
<dbReference type="InterPro" id="IPR013414">
    <property type="entry name" value="Cas7/Cst2/DevR_sub_I-B/Tneap"/>
</dbReference>
<evidence type="ECO:0000313" key="3">
    <source>
        <dbReference type="EMBL" id="PTN09609.1"/>
    </source>
</evidence>
<dbReference type="NCBIfam" id="TIGR01875">
    <property type="entry name" value="cas_MJ0381"/>
    <property type="match status" value="1"/>
</dbReference>
<dbReference type="EMBL" id="QAAD01000004">
    <property type="protein sequence ID" value="PTN09609.1"/>
    <property type="molecule type" value="Genomic_DNA"/>
</dbReference>
<dbReference type="GO" id="GO:0051607">
    <property type="term" value="P:defense response to virus"/>
    <property type="evidence" value="ECO:0007669"/>
    <property type="project" value="UniProtKB-KW"/>
</dbReference>
<accession>A0A2T5C475</accession>
<dbReference type="Pfam" id="PF01905">
    <property type="entry name" value="DevR"/>
    <property type="match status" value="1"/>
</dbReference>
<dbReference type="Proteomes" id="UP000243525">
    <property type="component" value="Unassembled WGS sequence"/>
</dbReference>
<sequence length="365" mass="40560">MKNIKTQGFVLIDVDVVALNNAGKNTQSNNDNAIATKSIRKNGRSYVYVSGQAWRYWWREALQKNQGWGLSPITRDGKIAFTNADPLKYADDDVFGYMRAAKDAQLGENGEPVKDKKGNIKMTNVTVTRVSPLKNSAIISAASVRPEENWSSMSRQQGDAVPYEKQEYCAIMKGMFSLDLSMVGTFSNYDRTGYKNLSITLQEEALKDGAEEINDPFVFDAKGNPKKMIRLAKDVRKKRANDTIQALKTISGGAMQTNNMGDVTPKFVILATTTTGNHPFSHVVGSKGQRDEEVVFNSEGLVEVLKDYKDTFEGTVFIGRRSGFMDEIGDDLRALEATKDIPAVKVLSVNEAIDQYCEQMKSQIE</sequence>
<protein>
    <submittedName>
        <fullName evidence="3">CRISPR-associated Cst2 family autoregulator</fullName>
    </submittedName>
</protein>
<evidence type="ECO:0000256" key="1">
    <source>
        <dbReference type="ARBA" id="ARBA00023118"/>
    </source>
</evidence>
<keyword evidence="1" id="KW-0051">Antiviral defense</keyword>
<keyword evidence="4" id="KW-1185">Reference proteome</keyword>
<dbReference type="NCBIfam" id="TIGR02585">
    <property type="entry name" value="cas_Cst2_DevR"/>
    <property type="match status" value="2"/>
</dbReference>
<evidence type="ECO:0000313" key="4">
    <source>
        <dbReference type="Proteomes" id="UP000243525"/>
    </source>
</evidence>
<reference evidence="3 4" key="1">
    <citation type="submission" date="2018-04" db="EMBL/GenBank/DDBJ databases">
        <title>Genomic Encyclopedia of Archaeal and Bacterial Type Strains, Phase II (KMG-II): from individual species to whole genera.</title>
        <authorList>
            <person name="Goeker M."/>
        </authorList>
    </citation>
    <scope>NUCLEOTIDE SEQUENCE [LARGE SCALE GENOMIC DNA]</scope>
    <source>
        <strain evidence="3 4">DSM 28823</strain>
    </source>
</reference>
<comment type="caution">
    <text evidence="3">The sequence shown here is derived from an EMBL/GenBank/DDBJ whole genome shotgun (WGS) entry which is preliminary data.</text>
</comment>
<comment type="function">
    <text evidence="2">CRISPR (clustered regularly interspaced short palindromic repeat) is an adaptive immune system that provides protection against mobile genetic elements (viruses, transposable elements and conjugative plasmids). CRISPR clusters contain spacers, sequences complementary to antecedent mobile elements, and target invading nucleic acids. CRISPR clusters are transcribed and processed into CRISPR RNA (crRNA).</text>
</comment>
<evidence type="ECO:0000256" key="2">
    <source>
        <dbReference type="ARBA" id="ARBA00025626"/>
    </source>
</evidence>
<dbReference type="AlphaFoldDB" id="A0A2T5C475"/>
<organism evidence="3 4">
    <name type="scientific">Mangrovibacterium marinum</name>
    <dbReference type="NCBI Taxonomy" id="1639118"/>
    <lineage>
        <taxon>Bacteria</taxon>
        <taxon>Pseudomonadati</taxon>
        <taxon>Bacteroidota</taxon>
        <taxon>Bacteroidia</taxon>
        <taxon>Marinilabiliales</taxon>
        <taxon>Prolixibacteraceae</taxon>
        <taxon>Mangrovibacterium</taxon>
    </lineage>
</organism>
<dbReference type="RefSeq" id="WP_211316052.1">
    <property type="nucleotide sequence ID" value="NZ_OY782574.1"/>
</dbReference>
<dbReference type="InterPro" id="IPR010154">
    <property type="entry name" value="CRISPR-assoc_Cas7/Cst2/DevR"/>
</dbReference>
<name>A0A2T5C475_9BACT</name>
<proteinExistence type="predicted"/>